<gene>
    <name evidence="1" type="ORF">HNR71_007339</name>
    <name evidence="2" type="ORF">HPO96_29275</name>
</gene>
<reference evidence="1 4" key="2">
    <citation type="submission" date="2020-08" db="EMBL/GenBank/DDBJ databases">
        <title>Sequencing the genomes of 1000 actinobacteria strains.</title>
        <authorList>
            <person name="Klenk H.-P."/>
        </authorList>
    </citation>
    <scope>NUCLEOTIDE SEQUENCE [LARGE SCALE GENOMIC DNA]</scope>
    <source>
        <strain evidence="1 4">DSM 15626</strain>
    </source>
</reference>
<accession>A0A7Y4L4U0</accession>
<dbReference type="Proteomes" id="UP000553957">
    <property type="component" value="Unassembled WGS sequence"/>
</dbReference>
<evidence type="ECO:0000313" key="4">
    <source>
        <dbReference type="Proteomes" id="UP000553957"/>
    </source>
</evidence>
<organism evidence="2 3">
    <name type="scientific">Kribbella sandramycini</name>
    <dbReference type="NCBI Taxonomy" id="60450"/>
    <lineage>
        <taxon>Bacteria</taxon>
        <taxon>Bacillati</taxon>
        <taxon>Actinomycetota</taxon>
        <taxon>Actinomycetes</taxon>
        <taxon>Propionibacteriales</taxon>
        <taxon>Kribbellaceae</taxon>
        <taxon>Kribbella</taxon>
    </lineage>
</organism>
<evidence type="ECO:0000313" key="1">
    <source>
        <dbReference type="EMBL" id="MBB6571702.1"/>
    </source>
</evidence>
<sequence>MKLTAKDLGGVRPEHLRGVTVTEFAKVWQAIEDRADELSETQSTNDFVAGVLQTCRWIAESGWWAGEVVPSPVTGQSVPASPDLIEAEVRAAERAIRTPAEVRRPDYVGGVWATLMWTWRGSGVPPLRSPRSQAS</sequence>
<dbReference type="AlphaFoldDB" id="A0A7Y4L4U0"/>
<dbReference type="RefSeq" id="WP_171677590.1">
    <property type="nucleotide sequence ID" value="NZ_BAAAGT010000009.1"/>
</dbReference>
<protein>
    <submittedName>
        <fullName evidence="2">Uncharacterized protein</fullName>
    </submittedName>
</protein>
<dbReference type="EMBL" id="JACHKF010000001">
    <property type="protein sequence ID" value="MBB6571702.1"/>
    <property type="molecule type" value="Genomic_DNA"/>
</dbReference>
<dbReference type="EMBL" id="JABJRC010000008">
    <property type="protein sequence ID" value="NOL44347.1"/>
    <property type="molecule type" value="Genomic_DNA"/>
</dbReference>
<name>A0A7Y4L4U0_9ACTN</name>
<reference evidence="2 3" key="1">
    <citation type="submission" date="2020-05" db="EMBL/GenBank/DDBJ databases">
        <title>Genome sequence of Kribbella sandramycini ATCC 39419.</title>
        <authorList>
            <person name="Maclea K.S."/>
            <person name="Fair J.L."/>
        </authorList>
    </citation>
    <scope>NUCLEOTIDE SEQUENCE [LARGE SCALE GENOMIC DNA]</scope>
    <source>
        <strain evidence="2 3">ATCC 39419</strain>
    </source>
</reference>
<keyword evidence="3" id="KW-1185">Reference proteome</keyword>
<evidence type="ECO:0000313" key="2">
    <source>
        <dbReference type="EMBL" id="NOL44347.1"/>
    </source>
</evidence>
<proteinExistence type="predicted"/>
<comment type="caution">
    <text evidence="2">The sequence shown here is derived from an EMBL/GenBank/DDBJ whole genome shotgun (WGS) entry which is preliminary data.</text>
</comment>
<evidence type="ECO:0000313" key="3">
    <source>
        <dbReference type="Proteomes" id="UP000534306"/>
    </source>
</evidence>
<dbReference type="Proteomes" id="UP000534306">
    <property type="component" value="Unassembled WGS sequence"/>
</dbReference>